<dbReference type="PRINTS" id="PR00070">
    <property type="entry name" value="DHFR"/>
</dbReference>
<sequence length="157" mass="18326">MLSLIAAISENNCIGKDNALLWDIPEDMKHFKNVTFGHIVLMGRNTWESIPEKFRPLPNRKNIVITRDMNYEVPEGVEIYSSIDEALERYKNENVFIIGGSSIYKQTIEKAEQLFITEVHKVVDGDVFFPEIDKNLFKEIEREKHEGFDFVLYIRSL</sequence>
<protein>
    <recommendedName>
        <fullName evidence="3 8">Dihydrofolate reductase</fullName>
        <ecNumber evidence="3 8">1.5.1.3</ecNumber>
    </recommendedName>
</protein>
<dbReference type="GO" id="GO:0070401">
    <property type="term" value="F:NADP+ binding"/>
    <property type="evidence" value="ECO:0007669"/>
    <property type="project" value="UniProtKB-ARBA"/>
</dbReference>
<evidence type="ECO:0000256" key="2">
    <source>
        <dbReference type="ARBA" id="ARBA00009539"/>
    </source>
</evidence>
<name>A0A1F6NN39_9BACT</name>
<keyword evidence="5 8" id="KW-0521">NADP</keyword>
<accession>A0A1F6NN39</accession>
<comment type="similarity">
    <text evidence="2 8">Belongs to the dihydrofolate reductase family.</text>
</comment>
<comment type="function">
    <text evidence="7 8">Key enzyme in folate metabolism. Catalyzes an essential reaction for de novo glycine and purine synthesis, and for DNA precursor synthesis.</text>
</comment>
<organism evidence="10 11">
    <name type="scientific">Candidatus Magasanikbacteria bacterium RIFOXYC12_FULL_33_11</name>
    <dbReference type="NCBI Taxonomy" id="1798701"/>
    <lineage>
        <taxon>Bacteria</taxon>
        <taxon>Candidatus Magasanikiibacteriota</taxon>
    </lineage>
</organism>
<gene>
    <name evidence="10" type="ORF">A2493_01695</name>
</gene>
<dbReference type="GO" id="GO:0046654">
    <property type="term" value="P:tetrahydrofolate biosynthetic process"/>
    <property type="evidence" value="ECO:0007669"/>
    <property type="project" value="UniProtKB-UniPathway"/>
</dbReference>
<proteinExistence type="inferred from homology"/>
<dbReference type="InterPro" id="IPR024072">
    <property type="entry name" value="DHFR-like_dom_sf"/>
</dbReference>
<dbReference type="FunFam" id="3.40.430.10:FF:000001">
    <property type="entry name" value="Dihydrofolate reductase"/>
    <property type="match status" value="1"/>
</dbReference>
<evidence type="ECO:0000256" key="1">
    <source>
        <dbReference type="ARBA" id="ARBA00004903"/>
    </source>
</evidence>
<keyword evidence="4 8" id="KW-0554">One-carbon metabolism</keyword>
<evidence type="ECO:0000313" key="10">
    <source>
        <dbReference type="EMBL" id="OGH85416.1"/>
    </source>
</evidence>
<dbReference type="PANTHER" id="PTHR48069">
    <property type="entry name" value="DIHYDROFOLATE REDUCTASE"/>
    <property type="match status" value="1"/>
</dbReference>
<dbReference type="InterPro" id="IPR012259">
    <property type="entry name" value="DHFR"/>
</dbReference>
<dbReference type="PANTHER" id="PTHR48069:SF3">
    <property type="entry name" value="DIHYDROFOLATE REDUCTASE"/>
    <property type="match status" value="1"/>
</dbReference>
<evidence type="ECO:0000259" key="9">
    <source>
        <dbReference type="PROSITE" id="PS51330"/>
    </source>
</evidence>
<dbReference type="PIRSF" id="PIRSF000194">
    <property type="entry name" value="DHFR"/>
    <property type="match status" value="1"/>
</dbReference>
<dbReference type="GO" id="GO:0004146">
    <property type="term" value="F:dihydrofolate reductase activity"/>
    <property type="evidence" value="ECO:0007669"/>
    <property type="project" value="UniProtKB-EC"/>
</dbReference>
<comment type="catalytic activity">
    <reaction evidence="8">
        <text>(6S)-5,6,7,8-tetrahydrofolate + NADP(+) = 7,8-dihydrofolate + NADPH + H(+)</text>
        <dbReference type="Rhea" id="RHEA:15009"/>
        <dbReference type="ChEBI" id="CHEBI:15378"/>
        <dbReference type="ChEBI" id="CHEBI:57451"/>
        <dbReference type="ChEBI" id="CHEBI:57453"/>
        <dbReference type="ChEBI" id="CHEBI:57783"/>
        <dbReference type="ChEBI" id="CHEBI:58349"/>
        <dbReference type="EC" id="1.5.1.3"/>
    </reaction>
</comment>
<dbReference type="GO" id="GO:0046655">
    <property type="term" value="P:folic acid metabolic process"/>
    <property type="evidence" value="ECO:0007669"/>
    <property type="project" value="TreeGrafter"/>
</dbReference>
<evidence type="ECO:0000256" key="3">
    <source>
        <dbReference type="ARBA" id="ARBA00012856"/>
    </source>
</evidence>
<evidence type="ECO:0000256" key="4">
    <source>
        <dbReference type="ARBA" id="ARBA00022563"/>
    </source>
</evidence>
<dbReference type="PROSITE" id="PS51330">
    <property type="entry name" value="DHFR_2"/>
    <property type="match status" value="1"/>
</dbReference>
<dbReference type="CDD" id="cd00209">
    <property type="entry name" value="DHFR"/>
    <property type="match status" value="1"/>
</dbReference>
<dbReference type="AlphaFoldDB" id="A0A1F6NN39"/>
<dbReference type="Proteomes" id="UP000178349">
    <property type="component" value="Unassembled WGS sequence"/>
</dbReference>
<dbReference type="SUPFAM" id="SSF53597">
    <property type="entry name" value="Dihydrofolate reductase-like"/>
    <property type="match status" value="1"/>
</dbReference>
<evidence type="ECO:0000256" key="5">
    <source>
        <dbReference type="ARBA" id="ARBA00022857"/>
    </source>
</evidence>
<dbReference type="Gene3D" id="3.40.430.10">
    <property type="entry name" value="Dihydrofolate Reductase, subunit A"/>
    <property type="match status" value="1"/>
</dbReference>
<dbReference type="InterPro" id="IPR001796">
    <property type="entry name" value="DHFR_dom"/>
</dbReference>
<dbReference type="UniPathway" id="UPA00077">
    <property type="reaction ID" value="UER00158"/>
</dbReference>
<dbReference type="GO" id="GO:0046452">
    <property type="term" value="P:dihydrofolate metabolic process"/>
    <property type="evidence" value="ECO:0007669"/>
    <property type="project" value="TreeGrafter"/>
</dbReference>
<dbReference type="EC" id="1.5.1.3" evidence="3 8"/>
<comment type="pathway">
    <text evidence="1 8">Cofactor biosynthesis; tetrahydrofolate biosynthesis; 5,6,7,8-tetrahydrofolate from 7,8-dihydrofolate: step 1/1.</text>
</comment>
<evidence type="ECO:0000256" key="7">
    <source>
        <dbReference type="ARBA" id="ARBA00025067"/>
    </source>
</evidence>
<dbReference type="Pfam" id="PF00186">
    <property type="entry name" value="DHFR_1"/>
    <property type="match status" value="1"/>
</dbReference>
<reference evidence="10 11" key="1">
    <citation type="journal article" date="2016" name="Nat. Commun.">
        <title>Thousands of microbial genomes shed light on interconnected biogeochemical processes in an aquifer system.</title>
        <authorList>
            <person name="Anantharaman K."/>
            <person name="Brown C.T."/>
            <person name="Hug L.A."/>
            <person name="Sharon I."/>
            <person name="Castelle C.J."/>
            <person name="Probst A.J."/>
            <person name="Thomas B.C."/>
            <person name="Singh A."/>
            <person name="Wilkins M.J."/>
            <person name="Karaoz U."/>
            <person name="Brodie E.L."/>
            <person name="Williams K.H."/>
            <person name="Hubbard S.S."/>
            <person name="Banfield J.F."/>
        </authorList>
    </citation>
    <scope>NUCLEOTIDE SEQUENCE [LARGE SCALE GENOMIC DNA]</scope>
</reference>
<feature type="domain" description="DHFR" evidence="9">
    <location>
        <begin position="1"/>
        <end position="157"/>
    </location>
</feature>
<dbReference type="GO" id="GO:0005829">
    <property type="term" value="C:cytosol"/>
    <property type="evidence" value="ECO:0007669"/>
    <property type="project" value="TreeGrafter"/>
</dbReference>
<evidence type="ECO:0000256" key="6">
    <source>
        <dbReference type="ARBA" id="ARBA00023002"/>
    </source>
</evidence>
<dbReference type="GO" id="GO:0006730">
    <property type="term" value="P:one-carbon metabolic process"/>
    <property type="evidence" value="ECO:0007669"/>
    <property type="project" value="UniProtKB-KW"/>
</dbReference>
<dbReference type="EMBL" id="MFQW01000044">
    <property type="protein sequence ID" value="OGH85416.1"/>
    <property type="molecule type" value="Genomic_DNA"/>
</dbReference>
<keyword evidence="6 8" id="KW-0560">Oxidoreductase</keyword>
<evidence type="ECO:0000256" key="8">
    <source>
        <dbReference type="PIRNR" id="PIRNR000194"/>
    </source>
</evidence>
<comment type="caution">
    <text evidence="10">The sequence shown here is derived from an EMBL/GenBank/DDBJ whole genome shotgun (WGS) entry which is preliminary data.</text>
</comment>
<evidence type="ECO:0000313" key="11">
    <source>
        <dbReference type="Proteomes" id="UP000178349"/>
    </source>
</evidence>